<evidence type="ECO:0000256" key="1">
    <source>
        <dbReference type="ARBA" id="ARBA00007905"/>
    </source>
</evidence>
<dbReference type="PROSITE" id="PS00798">
    <property type="entry name" value="ALDOKETO_REDUCTASE_1"/>
    <property type="match status" value="1"/>
</dbReference>
<keyword evidence="8" id="KW-1185">Reference proteome</keyword>
<dbReference type="GeneID" id="33556943"/>
<dbReference type="PIRSF" id="PIRSF000097">
    <property type="entry name" value="AKR"/>
    <property type="match status" value="1"/>
</dbReference>
<organism evidence="7 8">
    <name type="scientific">Kockovaella imperatae</name>
    <dbReference type="NCBI Taxonomy" id="4999"/>
    <lineage>
        <taxon>Eukaryota</taxon>
        <taxon>Fungi</taxon>
        <taxon>Dikarya</taxon>
        <taxon>Basidiomycota</taxon>
        <taxon>Agaricomycotina</taxon>
        <taxon>Tremellomycetes</taxon>
        <taxon>Tremellales</taxon>
        <taxon>Cuniculitremaceae</taxon>
        <taxon>Kockovaella</taxon>
    </lineage>
</organism>
<dbReference type="InterPro" id="IPR023210">
    <property type="entry name" value="NADP_OxRdtase_dom"/>
</dbReference>
<dbReference type="STRING" id="4999.A0A1Y1UP99"/>
<evidence type="ECO:0000256" key="5">
    <source>
        <dbReference type="PIRSR" id="PIRSR000097-3"/>
    </source>
</evidence>
<evidence type="ECO:0000313" key="7">
    <source>
        <dbReference type="EMBL" id="ORX39296.1"/>
    </source>
</evidence>
<evidence type="ECO:0000256" key="4">
    <source>
        <dbReference type="PIRSR" id="PIRSR000097-2"/>
    </source>
</evidence>
<dbReference type="InterPro" id="IPR036812">
    <property type="entry name" value="NAD(P)_OxRdtase_dom_sf"/>
</dbReference>
<accession>A0A1Y1UP99</accession>
<feature type="site" description="Lowers pKa of active site Tyr" evidence="5">
    <location>
        <position position="81"/>
    </location>
</feature>
<dbReference type="OrthoDB" id="416253at2759"/>
<name>A0A1Y1UP99_9TREE</name>
<evidence type="ECO:0000313" key="8">
    <source>
        <dbReference type="Proteomes" id="UP000193218"/>
    </source>
</evidence>
<dbReference type="InterPro" id="IPR020471">
    <property type="entry name" value="AKR"/>
</dbReference>
<dbReference type="InterPro" id="IPR018170">
    <property type="entry name" value="Aldo/ket_reductase_CS"/>
</dbReference>
<protein>
    <submittedName>
        <fullName evidence="7">Aldo/keto reductase</fullName>
    </submittedName>
</protein>
<evidence type="ECO:0000256" key="3">
    <source>
        <dbReference type="PIRSR" id="PIRSR000097-1"/>
    </source>
</evidence>
<dbReference type="Proteomes" id="UP000193218">
    <property type="component" value="Unassembled WGS sequence"/>
</dbReference>
<dbReference type="EMBL" id="NBSH01000003">
    <property type="protein sequence ID" value="ORX39296.1"/>
    <property type="molecule type" value="Genomic_DNA"/>
</dbReference>
<keyword evidence="2" id="KW-0560">Oxidoreductase</keyword>
<evidence type="ECO:0000259" key="6">
    <source>
        <dbReference type="Pfam" id="PF00248"/>
    </source>
</evidence>
<dbReference type="Gene3D" id="3.20.20.100">
    <property type="entry name" value="NADP-dependent oxidoreductase domain"/>
    <property type="match status" value="1"/>
</dbReference>
<dbReference type="SUPFAM" id="SSF51430">
    <property type="entry name" value="NAD(P)-linked oxidoreductase"/>
    <property type="match status" value="1"/>
</dbReference>
<reference evidence="7 8" key="1">
    <citation type="submission" date="2017-03" db="EMBL/GenBank/DDBJ databases">
        <title>Widespread Adenine N6-methylation of Active Genes in Fungi.</title>
        <authorList>
            <consortium name="DOE Joint Genome Institute"/>
            <person name="Mondo S.J."/>
            <person name="Dannebaum R.O."/>
            <person name="Kuo R.C."/>
            <person name="Louie K.B."/>
            <person name="Bewick A.J."/>
            <person name="Labutti K."/>
            <person name="Haridas S."/>
            <person name="Kuo A."/>
            <person name="Salamov A."/>
            <person name="Ahrendt S.R."/>
            <person name="Lau R."/>
            <person name="Bowen B.P."/>
            <person name="Lipzen A."/>
            <person name="Sullivan W."/>
            <person name="Andreopoulos W.B."/>
            <person name="Clum A."/>
            <person name="Lindquist E."/>
            <person name="Daum C."/>
            <person name="Northen T.R."/>
            <person name="Ramamoorthy G."/>
            <person name="Schmitz R.J."/>
            <person name="Gryganskyi A."/>
            <person name="Culley D."/>
            <person name="Magnuson J."/>
            <person name="James T.Y."/>
            <person name="O'Malley M.A."/>
            <person name="Stajich J.E."/>
            <person name="Spatafora J.W."/>
            <person name="Visel A."/>
            <person name="Grigoriev I.V."/>
        </authorList>
    </citation>
    <scope>NUCLEOTIDE SEQUENCE [LARGE SCALE GENOMIC DNA]</scope>
    <source>
        <strain evidence="7 8">NRRL Y-17943</strain>
    </source>
</reference>
<comment type="caution">
    <text evidence="7">The sequence shown here is derived from an EMBL/GenBank/DDBJ whole genome shotgun (WGS) entry which is preliminary data.</text>
</comment>
<feature type="domain" description="NADP-dependent oxidoreductase" evidence="6">
    <location>
        <begin position="20"/>
        <end position="299"/>
    </location>
</feature>
<dbReference type="Pfam" id="PF00248">
    <property type="entry name" value="Aldo_ket_red"/>
    <property type="match status" value="1"/>
</dbReference>
<gene>
    <name evidence="7" type="ORF">BD324DRAFT_619182</name>
</gene>
<dbReference type="PROSITE" id="PS00062">
    <property type="entry name" value="ALDOKETO_REDUCTASE_2"/>
    <property type="match status" value="1"/>
</dbReference>
<dbReference type="GO" id="GO:0016491">
    <property type="term" value="F:oxidoreductase activity"/>
    <property type="evidence" value="ECO:0007669"/>
    <property type="project" value="UniProtKB-KW"/>
</dbReference>
<comment type="similarity">
    <text evidence="1">Belongs to the aldo/keto reductase family.</text>
</comment>
<proteinExistence type="inferred from homology"/>
<dbReference type="AlphaFoldDB" id="A0A1Y1UP99"/>
<dbReference type="PRINTS" id="PR00069">
    <property type="entry name" value="ALDKETRDTASE"/>
</dbReference>
<evidence type="ECO:0000256" key="2">
    <source>
        <dbReference type="ARBA" id="ARBA00023002"/>
    </source>
</evidence>
<dbReference type="InParanoid" id="A0A1Y1UP99"/>
<sequence>MVKTPLVKLEPTGQQMPLVGLGLWQIPKDRCADAVYEAIKAGYRLLDGAGDYGNEREAGQGVQKAIDEGLVKREDLFITSKLWSNFHAEDKVEPACQMSLDLWGLDYFDLYHIHFPIAVKYVDPKVRYPPGWSYDGKGTIILEDAPIYKTWAVMESLVDKKKARNIGISNFRGVLISDLMTYARIPPAVLQVEMHPLLVQEQLIQLCKAYKIHITAYSSFGGPSYGPQPKIGSLFEEEHIVAAGKAHKKTPAQVLLRWSTQRDIAVIPKSNHSERLAENLACCDFDLTEKELKDITALDQDFRFNDPGKVDPRMAIWS</sequence>
<feature type="active site" description="Proton donor" evidence="3">
    <location>
        <position position="52"/>
    </location>
</feature>
<dbReference type="PANTHER" id="PTHR11732">
    <property type="entry name" value="ALDO/KETO REDUCTASE"/>
    <property type="match status" value="1"/>
</dbReference>
<feature type="binding site" evidence="4">
    <location>
        <position position="114"/>
    </location>
    <ligand>
        <name>substrate</name>
    </ligand>
</feature>
<dbReference type="FunFam" id="3.20.20.100:FF:000007">
    <property type="entry name" value="NAD(P)H-dependent D-xylose reductase xyl1"/>
    <property type="match status" value="1"/>
</dbReference>
<dbReference type="RefSeq" id="XP_021873159.1">
    <property type="nucleotide sequence ID" value="XM_022015135.1"/>
</dbReference>